<dbReference type="Proteomes" id="UP001154420">
    <property type="component" value="Unassembled WGS sequence"/>
</dbReference>
<protein>
    <submittedName>
        <fullName evidence="1">Uncharacterized protein</fullName>
    </submittedName>
</protein>
<accession>A0A9X5BDK6</accession>
<evidence type="ECO:0000313" key="1">
    <source>
        <dbReference type="EMBL" id="NBJ91769.1"/>
    </source>
</evidence>
<dbReference type="AlphaFoldDB" id="A0A9X5BDK6"/>
<reference evidence="1" key="1">
    <citation type="submission" date="2018-09" db="EMBL/GenBank/DDBJ databases">
        <title>Murine metabolic-syndrome-specific gut microbial biobank.</title>
        <authorList>
            <person name="Liu C."/>
        </authorList>
    </citation>
    <scope>NUCLEOTIDE SEQUENCE</scope>
    <source>
        <strain evidence="1">D42-62</strain>
    </source>
</reference>
<name>A0A9X5BDK6_9FIRM</name>
<sequence length="65" mass="7366">MFAKYLQHRSGFLIAFRKGFTSFHTLAIGRLEKTNIPSCLLANLRKATGIPQRDVKYGFLACPHL</sequence>
<evidence type="ECO:0000313" key="2">
    <source>
        <dbReference type="Proteomes" id="UP001154420"/>
    </source>
</evidence>
<organism evidence="1 2">
    <name type="scientific">Parablautia muri</name>
    <dbReference type="NCBI Taxonomy" id="2320879"/>
    <lineage>
        <taxon>Bacteria</taxon>
        <taxon>Bacillati</taxon>
        <taxon>Bacillota</taxon>
        <taxon>Clostridia</taxon>
        <taxon>Lachnospirales</taxon>
        <taxon>Lachnospiraceae</taxon>
        <taxon>Parablautia</taxon>
    </lineage>
</organism>
<dbReference type="EMBL" id="QZDT01000003">
    <property type="protein sequence ID" value="NBJ91769.1"/>
    <property type="molecule type" value="Genomic_DNA"/>
</dbReference>
<proteinExistence type="predicted"/>
<gene>
    <name evidence="1" type="ORF">D5281_03970</name>
</gene>
<keyword evidence="2" id="KW-1185">Reference proteome</keyword>
<comment type="caution">
    <text evidence="1">The sequence shown here is derived from an EMBL/GenBank/DDBJ whole genome shotgun (WGS) entry which is preliminary data.</text>
</comment>